<accession>A0AAW2LHJ9</accession>
<dbReference type="EMBL" id="JACGWK010000013">
    <property type="protein sequence ID" value="KAL0318750.1"/>
    <property type="molecule type" value="Genomic_DNA"/>
</dbReference>
<protein>
    <recommendedName>
        <fullName evidence="1">Retrotransposon Copia-like N-terminal domain-containing protein</fullName>
    </recommendedName>
</protein>
<evidence type="ECO:0000313" key="2">
    <source>
        <dbReference type="EMBL" id="KAL0318750.1"/>
    </source>
</evidence>
<dbReference type="PANTHER" id="PTHR37610:SF40">
    <property type="entry name" value="OS01G0909600 PROTEIN"/>
    <property type="match status" value="1"/>
</dbReference>
<name>A0AAW2LHJ9_9LAMI</name>
<reference evidence="2" key="1">
    <citation type="submission" date="2020-06" db="EMBL/GenBank/DDBJ databases">
        <authorList>
            <person name="Li T."/>
            <person name="Hu X."/>
            <person name="Zhang T."/>
            <person name="Song X."/>
            <person name="Zhang H."/>
            <person name="Dai N."/>
            <person name="Sheng W."/>
            <person name="Hou X."/>
            <person name="Wei L."/>
        </authorList>
    </citation>
    <scope>NUCLEOTIDE SEQUENCE</scope>
    <source>
        <strain evidence="2">G01</strain>
        <tissue evidence="2">Leaf</tissue>
    </source>
</reference>
<dbReference type="PANTHER" id="PTHR37610">
    <property type="entry name" value="CCHC-TYPE DOMAIN-CONTAINING PROTEIN"/>
    <property type="match status" value="1"/>
</dbReference>
<dbReference type="AlphaFoldDB" id="A0AAW2LHJ9"/>
<dbReference type="Pfam" id="PF14244">
    <property type="entry name" value="Retrotran_gag_3"/>
    <property type="match status" value="1"/>
</dbReference>
<evidence type="ECO:0000259" key="1">
    <source>
        <dbReference type="Pfam" id="PF14244"/>
    </source>
</evidence>
<comment type="caution">
    <text evidence="2">The sequence shown here is derived from an EMBL/GenBank/DDBJ whole genome shotgun (WGS) entry which is preliminary data.</text>
</comment>
<reference evidence="2" key="2">
    <citation type="journal article" date="2024" name="Plant">
        <title>Genomic evolution and insights into agronomic trait innovations of Sesamum species.</title>
        <authorList>
            <person name="Miao H."/>
            <person name="Wang L."/>
            <person name="Qu L."/>
            <person name="Liu H."/>
            <person name="Sun Y."/>
            <person name="Le M."/>
            <person name="Wang Q."/>
            <person name="Wei S."/>
            <person name="Zheng Y."/>
            <person name="Lin W."/>
            <person name="Duan Y."/>
            <person name="Cao H."/>
            <person name="Xiong S."/>
            <person name="Wang X."/>
            <person name="Wei L."/>
            <person name="Li C."/>
            <person name="Ma Q."/>
            <person name="Ju M."/>
            <person name="Zhao R."/>
            <person name="Li G."/>
            <person name="Mu C."/>
            <person name="Tian Q."/>
            <person name="Mei H."/>
            <person name="Zhang T."/>
            <person name="Gao T."/>
            <person name="Zhang H."/>
        </authorList>
    </citation>
    <scope>NUCLEOTIDE SEQUENCE</scope>
    <source>
        <strain evidence="2">G01</strain>
    </source>
</reference>
<organism evidence="2">
    <name type="scientific">Sesamum angustifolium</name>
    <dbReference type="NCBI Taxonomy" id="2727405"/>
    <lineage>
        <taxon>Eukaryota</taxon>
        <taxon>Viridiplantae</taxon>
        <taxon>Streptophyta</taxon>
        <taxon>Embryophyta</taxon>
        <taxon>Tracheophyta</taxon>
        <taxon>Spermatophyta</taxon>
        <taxon>Magnoliopsida</taxon>
        <taxon>eudicotyledons</taxon>
        <taxon>Gunneridae</taxon>
        <taxon>Pentapetalae</taxon>
        <taxon>asterids</taxon>
        <taxon>lamiids</taxon>
        <taxon>Lamiales</taxon>
        <taxon>Pedaliaceae</taxon>
        <taxon>Sesamum</taxon>
    </lineage>
</organism>
<feature type="domain" description="Retrotransposon Copia-like N-terminal" evidence="1">
    <location>
        <begin position="31"/>
        <end position="75"/>
    </location>
</feature>
<gene>
    <name evidence="2" type="ORF">Sangu_2031200</name>
</gene>
<sequence>MASSSIDVQAQPITAVGSRNKSIPAQIQLPENTGMVMISTPLNGNNWLTWSRYIRIASEGKDKLDFVDGTCLKPAYGSTELKQWRIADSVVRTWILSTISKDIVNAFLYAASARSLWLELEAWYGECNGLLLHKIQREISSISQDNLSVTTYYTKVKQLWDELLCLLPPATCTCGNCICGSDRTKVDQAESSQLTQYLMGLNEAYDNIRSQILVLDPLPTVNKAYSMVLRVERQWLVNLEYADVGNNSPMQVRNYHCRGNTIQKNSGRKRGPIDKRNVICEYATNQDTIKKLVLDYTVLWIGTKN</sequence>
<proteinExistence type="predicted"/>
<dbReference type="InterPro" id="IPR029472">
    <property type="entry name" value="Copia-like_N"/>
</dbReference>